<dbReference type="FunFam" id="3.30.40.10:FF:000051">
    <property type="entry name" value="RBR-type E3 ubiquitin transferase"/>
    <property type="match status" value="1"/>
</dbReference>
<dbReference type="Gene3D" id="3.40.630.10">
    <property type="entry name" value="Zn peptidases"/>
    <property type="match status" value="1"/>
</dbReference>
<dbReference type="GO" id="GO:0008237">
    <property type="term" value="F:metallopeptidase activity"/>
    <property type="evidence" value="ECO:0007669"/>
    <property type="project" value="UniProtKB-KW"/>
</dbReference>
<evidence type="ECO:0000256" key="7">
    <source>
        <dbReference type="ARBA" id="ARBA00011395"/>
    </source>
</evidence>
<dbReference type="EC" id="2.3.2.31" evidence="9"/>
<evidence type="ECO:0000256" key="3">
    <source>
        <dbReference type="ARBA" id="ARBA00001947"/>
    </source>
</evidence>
<keyword evidence="21 27" id="KW-1133">Transmembrane helix</keyword>
<feature type="domain" description="RING-type" evidence="29">
    <location>
        <begin position="605"/>
        <end position="819"/>
    </location>
</feature>
<comment type="subunit">
    <text evidence="7">Tetrahedron-shaped homododecamer built from six homodimers.</text>
</comment>
<feature type="region of interest" description="Disordered" evidence="26">
    <location>
        <begin position="495"/>
        <end position="520"/>
    </location>
</feature>
<evidence type="ECO:0000256" key="13">
    <source>
        <dbReference type="ARBA" id="ARBA00022679"/>
    </source>
</evidence>
<evidence type="ECO:0000256" key="2">
    <source>
        <dbReference type="ARBA" id="ARBA00001798"/>
    </source>
</evidence>
<keyword evidence="14 27" id="KW-0812">Transmembrane</keyword>
<feature type="transmembrane region" description="Helical" evidence="27">
    <location>
        <begin position="883"/>
        <end position="916"/>
    </location>
</feature>
<evidence type="ECO:0000256" key="19">
    <source>
        <dbReference type="ARBA" id="ARBA00022801"/>
    </source>
</evidence>
<feature type="transmembrane region" description="Helical" evidence="27">
    <location>
        <begin position="829"/>
        <end position="862"/>
    </location>
</feature>
<evidence type="ECO:0000256" key="8">
    <source>
        <dbReference type="ARBA" id="ARBA00011965"/>
    </source>
</evidence>
<evidence type="ECO:0000256" key="22">
    <source>
        <dbReference type="ARBA" id="ARBA00023049"/>
    </source>
</evidence>
<keyword evidence="16" id="KW-0677">Repeat</keyword>
<evidence type="ECO:0000256" key="4">
    <source>
        <dbReference type="ARBA" id="ARBA00004167"/>
    </source>
</evidence>
<dbReference type="InterPro" id="IPR001948">
    <property type="entry name" value="Peptidase_M18"/>
</dbReference>
<reference evidence="30" key="1">
    <citation type="submission" date="2021-02" db="EMBL/GenBank/DDBJ databases">
        <authorList>
            <person name="Nowell W R."/>
        </authorList>
    </citation>
    <scope>NUCLEOTIDE SEQUENCE</scope>
</reference>
<dbReference type="PRINTS" id="PR00932">
    <property type="entry name" value="AMINO1PTASE"/>
</dbReference>
<dbReference type="Gene3D" id="2.30.250.10">
    <property type="entry name" value="Aminopeptidase i, Domain 2"/>
    <property type="match status" value="1"/>
</dbReference>
<comment type="cofactor">
    <cofactor evidence="3">
        <name>Zn(2+)</name>
        <dbReference type="ChEBI" id="CHEBI:29105"/>
    </cofactor>
</comment>
<keyword evidence="18" id="KW-0833">Ubl conjugation pathway</keyword>
<dbReference type="EC" id="3.4.11.21" evidence="8"/>
<dbReference type="SUPFAM" id="SSF57850">
    <property type="entry name" value="RING/U-box"/>
    <property type="match status" value="3"/>
</dbReference>
<dbReference type="PANTHER" id="PTHR28570">
    <property type="entry name" value="ASPARTYL AMINOPEPTIDASE"/>
    <property type="match status" value="1"/>
</dbReference>
<keyword evidence="23 27" id="KW-0472">Membrane</keyword>
<evidence type="ECO:0000256" key="20">
    <source>
        <dbReference type="ARBA" id="ARBA00022833"/>
    </source>
</evidence>
<dbReference type="InterPro" id="IPR023358">
    <property type="entry name" value="Peptidase_M18_dom2"/>
</dbReference>
<sequence length="927" mass="104656">MSSLAGSVSKNVEGFLNFINKSPTAFHCVDNVKKTLTSAGFKELRENEQWNVEPLGKYFVIKNGSCLAAFAVGGKYQHGNGFALTATHTDSPHLRVKPVSKRDSCGYLQVNVECYGGGIWHTWFDRDLTLAGRVFFRKENGKIRDHLVHINRPIIRVPTIAIHLKRDTNEKLEINKQDNLQAVLALKTEEELNKSTKKDETCSTEKKSGSEAKKHHSQLLELLAGECNCQVDDIINFDLMLADTQPSCVGGLNNEFIYSGRLDNQMSAYCAIEGLVKSLDTLPDETFIRGALLYDNEEIGSESAQGAQSEFTQHILRRITRDEHERSIANSFLVSADMAHAIHPNYSSLHDRDHQPSLSDGGVVLKTNCNNRYATTAFTSTVIKEIARLSNVPIQEFCMRNDMPCGTTVGPILSSRLGMYTVDVGAPQLSMHSIREMTSTQALEHYLVFFQLIMYAGETSTSNTKKHHRIHPITEHNSSTNENQKVVHTILNLSSNDDDVSSSQRITQRTNSQTSTSSSSVDIRATDVIKRITSPANAISNTDEILPQTFFRRMSVNFNMNSLVPSTVTSQSSVLPAIHDTNSSNLTDENYPNSMITTITNLYNHTNECEICCLANDCENLQMCKHHFCLSCLQLYLVDKIRNGCSSSLECPHSDCKQTIHPNDIKRLVNDIELYERYETFMLRRVLQKMPDTRWCPYPNCNFAVLVENARKASKYDCPLCKRPFCQRCSQIWHPNLTCDLASAQRAAQDPTLEMLMKSSASGGNIRSCPRCKSPIEKLNDGSCNHIRCAICTCEFCWLCMKEVDNLHFITPTGCTFYGKKRWSRRKSILFLILSWIITPVLAILLIVLAIPILLILLPIIITRKFYQHSIETDIGSIRRFILCIFVFLSTFIITPFILLLGLLIGIPLLIFFIYFYMPRRYITANF</sequence>
<dbReference type="GO" id="GO:0004177">
    <property type="term" value="F:aminopeptidase activity"/>
    <property type="evidence" value="ECO:0007669"/>
    <property type="project" value="UniProtKB-KW"/>
</dbReference>
<keyword evidence="22" id="KW-0482">Metalloprotease</keyword>
<evidence type="ECO:0000256" key="24">
    <source>
        <dbReference type="ARBA" id="ARBA00038342"/>
    </source>
</evidence>
<evidence type="ECO:0000256" key="25">
    <source>
        <dbReference type="PROSITE-ProRule" id="PRU00175"/>
    </source>
</evidence>
<dbReference type="GO" id="GO:0061630">
    <property type="term" value="F:ubiquitin protein ligase activity"/>
    <property type="evidence" value="ECO:0007669"/>
    <property type="project" value="UniProtKB-EC"/>
</dbReference>
<evidence type="ECO:0000256" key="15">
    <source>
        <dbReference type="ARBA" id="ARBA00022723"/>
    </source>
</evidence>
<evidence type="ECO:0000259" key="29">
    <source>
        <dbReference type="PROSITE" id="PS51873"/>
    </source>
</evidence>
<dbReference type="GO" id="GO:0006508">
    <property type="term" value="P:proteolysis"/>
    <property type="evidence" value="ECO:0007669"/>
    <property type="project" value="UniProtKB-KW"/>
</dbReference>
<evidence type="ECO:0000256" key="18">
    <source>
        <dbReference type="ARBA" id="ARBA00022786"/>
    </source>
</evidence>
<comment type="catalytic activity">
    <reaction evidence="2">
        <text>[E2 ubiquitin-conjugating enzyme]-S-ubiquitinyl-L-cysteine + [acceptor protein]-L-lysine = [E2 ubiquitin-conjugating enzyme]-L-cysteine + [acceptor protein]-N(6)-ubiquitinyl-L-lysine.</text>
        <dbReference type="EC" id="2.3.2.31"/>
    </reaction>
</comment>
<comment type="catalytic activity">
    <reaction evidence="1">
        <text>Release of an N-terminal aspartate or glutamate from a peptide, with a preference for aspartate.</text>
        <dbReference type="EC" id="3.4.11.21"/>
    </reaction>
</comment>
<evidence type="ECO:0000256" key="17">
    <source>
        <dbReference type="ARBA" id="ARBA00022771"/>
    </source>
</evidence>
<keyword evidence="12" id="KW-0645">Protease</keyword>
<protein>
    <recommendedName>
        <fullName evidence="10">Aspartyl aminopeptidase</fullName>
        <ecNumber evidence="9">2.3.2.31</ecNumber>
        <ecNumber evidence="8">3.4.11.21</ecNumber>
    </recommendedName>
</protein>
<comment type="caution">
    <text evidence="30">The sequence shown here is derived from an EMBL/GenBank/DDBJ whole genome shotgun (WGS) entry which is preliminary data.</text>
</comment>
<evidence type="ECO:0000313" key="30">
    <source>
        <dbReference type="EMBL" id="CAF1157100.1"/>
    </source>
</evidence>
<dbReference type="NCBIfam" id="NF002759">
    <property type="entry name" value="PRK02813.1"/>
    <property type="match status" value="1"/>
</dbReference>
<dbReference type="PANTHER" id="PTHR28570:SF3">
    <property type="entry name" value="ASPARTYL AMINOPEPTIDASE"/>
    <property type="match status" value="1"/>
</dbReference>
<evidence type="ECO:0000256" key="5">
    <source>
        <dbReference type="ARBA" id="ARBA00004906"/>
    </source>
</evidence>
<evidence type="ECO:0000256" key="26">
    <source>
        <dbReference type="SAM" id="MobiDB-lite"/>
    </source>
</evidence>
<dbReference type="InterPro" id="IPR044066">
    <property type="entry name" value="TRIAD_supradom"/>
</dbReference>
<evidence type="ECO:0000256" key="23">
    <source>
        <dbReference type="ARBA" id="ARBA00023136"/>
    </source>
</evidence>
<dbReference type="Gene3D" id="1.20.120.1750">
    <property type="match status" value="1"/>
</dbReference>
<comment type="pathway">
    <text evidence="5">Protein modification; protein ubiquitination.</text>
</comment>
<dbReference type="GO" id="GO:0031090">
    <property type="term" value="C:organelle membrane"/>
    <property type="evidence" value="ECO:0007669"/>
    <property type="project" value="UniProtKB-ARBA"/>
</dbReference>
<keyword evidence="11" id="KW-0031">Aminopeptidase</keyword>
<evidence type="ECO:0000256" key="10">
    <source>
        <dbReference type="ARBA" id="ARBA00015118"/>
    </source>
</evidence>
<keyword evidence="19" id="KW-0378">Hydrolase</keyword>
<dbReference type="EMBL" id="CAJNOG010000300">
    <property type="protein sequence ID" value="CAF1157100.1"/>
    <property type="molecule type" value="Genomic_DNA"/>
</dbReference>
<dbReference type="Pfam" id="PF01485">
    <property type="entry name" value="IBR"/>
    <property type="match status" value="1"/>
</dbReference>
<feature type="domain" description="RING-type" evidence="28">
    <location>
        <begin position="609"/>
        <end position="652"/>
    </location>
</feature>
<dbReference type="Proteomes" id="UP000663845">
    <property type="component" value="Unassembled WGS sequence"/>
</dbReference>
<comment type="subcellular location">
    <subcellularLocation>
        <location evidence="4">Membrane</location>
        <topology evidence="4">Single-pass membrane protein</topology>
    </subcellularLocation>
</comment>
<dbReference type="SUPFAM" id="SSF53187">
    <property type="entry name" value="Zn-dependent exopeptidases"/>
    <property type="match status" value="1"/>
</dbReference>
<evidence type="ECO:0000256" key="27">
    <source>
        <dbReference type="SAM" id="Phobius"/>
    </source>
</evidence>
<evidence type="ECO:0000256" key="1">
    <source>
        <dbReference type="ARBA" id="ARBA00001335"/>
    </source>
</evidence>
<evidence type="ECO:0000256" key="21">
    <source>
        <dbReference type="ARBA" id="ARBA00022989"/>
    </source>
</evidence>
<comment type="similarity">
    <text evidence="6">Belongs to the peptidase M18 family.</text>
</comment>
<dbReference type="InterPro" id="IPR017907">
    <property type="entry name" value="Znf_RING_CS"/>
</dbReference>
<evidence type="ECO:0000256" key="12">
    <source>
        <dbReference type="ARBA" id="ARBA00022670"/>
    </source>
</evidence>
<dbReference type="AlphaFoldDB" id="A0A814T4X9"/>
<dbReference type="GO" id="GO:0008270">
    <property type="term" value="F:zinc ion binding"/>
    <property type="evidence" value="ECO:0007669"/>
    <property type="project" value="UniProtKB-KW"/>
</dbReference>
<dbReference type="InterPro" id="IPR001841">
    <property type="entry name" value="Znf_RING"/>
</dbReference>
<dbReference type="Pfam" id="PF02127">
    <property type="entry name" value="Peptidase_M18"/>
    <property type="match status" value="1"/>
</dbReference>
<dbReference type="Gene3D" id="3.30.40.10">
    <property type="entry name" value="Zinc/RING finger domain, C3HC4 (zinc finger)"/>
    <property type="match status" value="1"/>
</dbReference>
<dbReference type="CDD" id="cd20338">
    <property type="entry name" value="BRcat_RBR_RNF19"/>
    <property type="match status" value="1"/>
</dbReference>
<proteinExistence type="inferred from homology"/>
<dbReference type="PROSITE" id="PS00518">
    <property type="entry name" value="ZF_RING_1"/>
    <property type="match status" value="1"/>
</dbReference>
<keyword evidence="15" id="KW-0479">Metal-binding</keyword>
<name>A0A814T4X9_9BILA</name>
<dbReference type="SMART" id="SM00647">
    <property type="entry name" value="IBR"/>
    <property type="match status" value="2"/>
</dbReference>
<keyword evidence="17 25" id="KW-0863">Zinc-finger</keyword>
<evidence type="ECO:0000313" key="31">
    <source>
        <dbReference type="Proteomes" id="UP000663845"/>
    </source>
</evidence>
<evidence type="ECO:0000256" key="6">
    <source>
        <dbReference type="ARBA" id="ARBA00008290"/>
    </source>
</evidence>
<dbReference type="GO" id="GO:0005737">
    <property type="term" value="C:cytoplasm"/>
    <property type="evidence" value="ECO:0007669"/>
    <property type="project" value="UniProtKB-ARBA"/>
</dbReference>
<gene>
    <name evidence="30" type="ORF">JYZ213_LOCUS24433</name>
</gene>
<dbReference type="PROSITE" id="PS51873">
    <property type="entry name" value="TRIAD"/>
    <property type="match status" value="1"/>
</dbReference>
<dbReference type="CDD" id="cd05658">
    <property type="entry name" value="M18_DAP"/>
    <property type="match status" value="1"/>
</dbReference>
<evidence type="ECO:0000256" key="14">
    <source>
        <dbReference type="ARBA" id="ARBA00022692"/>
    </source>
</evidence>
<dbReference type="PROSITE" id="PS50089">
    <property type="entry name" value="ZF_RING_2"/>
    <property type="match status" value="1"/>
</dbReference>
<keyword evidence="13" id="KW-0808">Transferase</keyword>
<evidence type="ECO:0000256" key="9">
    <source>
        <dbReference type="ARBA" id="ARBA00012251"/>
    </source>
</evidence>
<dbReference type="InterPro" id="IPR002867">
    <property type="entry name" value="IBR_dom"/>
</dbReference>
<evidence type="ECO:0000256" key="11">
    <source>
        <dbReference type="ARBA" id="ARBA00022438"/>
    </source>
</evidence>
<keyword evidence="20" id="KW-0862">Zinc</keyword>
<evidence type="ECO:0000259" key="28">
    <source>
        <dbReference type="PROSITE" id="PS50089"/>
    </source>
</evidence>
<comment type="similarity">
    <text evidence="24">Belongs to the RBR family. RNF144 subfamily.</text>
</comment>
<organism evidence="30 31">
    <name type="scientific">Adineta steineri</name>
    <dbReference type="NCBI Taxonomy" id="433720"/>
    <lineage>
        <taxon>Eukaryota</taxon>
        <taxon>Metazoa</taxon>
        <taxon>Spiralia</taxon>
        <taxon>Gnathifera</taxon>
        <taxon>Rotifera</taxon>
        <taxon>Eurotatoria</taxon>
        <taxon>Bdelloidea</taxon>
        <taxon>Adinetida</taxon>
        <taxon>Adinetidae</taxon>
        <taxon>Adineta</taxon>
    </lineage>
</organism>
<dbReference type="FunFam" id="2.30.250.10:FF:000001">
    <property type="entry name" value="Aspartyl aminopeptidase 1"/>
    <property type="match status" value="1"/>
</dbReference>
<dbReference type="Pfam" id="PF22191">
    <property type="entry name" value="IBR_1"/>
    <property type="match status" value="1"/>
</dbReference>
<accession>A0A814T4X9</accession>
<dbReference type="SUPFAM" id="SSF101821">
    <property type="entry name" value="Aminopeptidase/glucanase lid domain"/>
    <property type="match status" value="1"/>
</dbReference>
<dbReference type="InterPro" id="IPR013083">
    <property type="entry name" value="Znf_RING/FYVE/PHD"/>
</dbReference>
<evidence type="ECO:0000256" key="16">
    <source>
        <dbReference type="ARBA" id="ARBA00022737"/>
    </source>
</evidence>